<name>A0ABV3DQ40_9ACTN</name>
<keyword evidence="4" id="KW-1185">Reference proteome</keyword>
<reference evidence="3 4" key="1">
    <citation type="submission" date="2024-06" db="EMBL/GenBank/DDBJ databases">
        <title>The Natural Products Discovery Center: Release of the First 8490 Sequenced Strains for Exploring Actinobacteria Biosynthetic Diversity.</title>
        <authorList>
            <person name="Kalkreuter E."/>
            <person name="Kautsar S.A."/>
            <person name="Yang D."/>
            <person name="Bader C.D."/>
            <person name="Teijaro C.N."/>
            <person name="Fluegel L."/>
            <person name="Davis C.M."/>
            <person name="Simpson J.R."/>
            <person name="Lauterbach L."/>
            <person name="Steele A.D."/>
            <person name="Gui C."/>
            <person name="Meng S."/>
            <person name="Li G."/>
            <person name="Viehrig K."/>
            <person name="Ye F."/>
            <person name="Su P."/>
            <person name="Kiefer A.F."/>
            <person name="Nichols A."/>
            <person name="Cepeda A.J."/>
            <person name="Yan W."/>
            <person name="Fan B."/>
            <person name="Jiang Y."/>
            <person name="Adhikari A."/>
            <person name="Zheng C.-J."/>
            <person name="Schuster L."/>
            <person name="Cowan T.M."/>
            <person name="Smanski M.J."/>
            <person name="Chevrette M.G."/>
            <person name="De Carvalho L.P.S."/>
            <person name="Shen B."/>
        </authorList>
    </citation>
    <scope>NUCLEOTIDE SEQUENCE [LARGE SCALE GENOMIC DNA]</scope>
    <source>
        <strain evidence="3 4">NPDC048946</strain>
    </source>
</reference>
<protein>
    <submittedName>
        <fullName evidence="3">Uncharacterized protein</fullName>
    </submittedName>
</protein>
<keyword evidence="2" id="KW-0732">Signal</keyword>
<evidence type="ECO:0000313" key="4">
    <source>
        <dbReference type="Proteomes" id="UP001551482"/>
    </source>
</evidence>
<proteinExistence type="predicted"/>
<comment type="caution">
    <text evidence="3">The sequence shown here is derived from an EMBL/GenBank/DDBJ whole genome shotgun (WGS) entry which is preliminary data.</text>
</comment>
<evidence type="ECO:0000256" key="2">
    <source>
        <dbReference type="SAM" id="SignalP"/>
    </source>
</evidence>
<feature type="region of interest" description="Disordered" evidence="1">
    <location>
        <begin position="258"/>
        <end position="279"/>
    </location>
</feature>
<dbReference type="Proteomes" id="UP001551482">
    <property type="component" value="Unassembled WGS sequence"/>
</dbReference>
<evidence type="ECO:0000256" key="1">
    <source>
        <dbReference type="SAM" id="MobiDB-lite"/>
    </source>
</evidence>
<organism evidence="3 4">
    <name type="scientific">Streptodolium elevatio</name>
    <dbReference type="NCBI Taxonomy" id="3157996"/>
    <lineage>
        <taxon>Bacteria</taxon>
        <taxon>Bacillati</taxon>
        <taxon>Actinomycetota</taxon>
        <taxon>Actinomycetes</taxon>
        <taxon>Kitasatosporales</taxon>
        <taxon>Streptomycetaceae</taxon>
        <taxon>Streptodolium</taxon>
    </lineage>
</organism>
<dbReference type="EMBL" id="JBEZFP010000102">
    <property type="protein sequence ID" value="MEU8137866.1"/>
    <property type="molecule type" value="Genomic_DNA"/>
</dbReference>
<dbReference type="RefSeq" id="WP_358360392.1">
    <property type="nucleotide sequence ID" value="NZ_JBEZFP010000102.1"/>
</dbReference>
<feature type="chain" id="PRO_5046908212" evidence="2">
    <location>
        <begin position="32"/>
        <end position="279"/>
    </location>
</feature>
<feature type="signal peptide" evidence="2">
    <location>
        <begin position="1"/>
        <end position="31"/>
    </location>
</feature>
<gene>
    <name evidence="3" type="ORF">AB0C36_30685</name>
</gene>
<evidence type="ECO:0000313" key="3">
    <source>
        <dbReference type="EMBL" id="MEU8137866.1"/>
    </source>
</evidence>
<accession>A0ABV3DQ40</accession>
<sequence length="279" mass="27921">MSSTLPRRVVQAALLVAAGAAPVVGASTAHAVLPLGGLSGVSQPDVAGLPLAALGEAEGLTPDAANLPVVGSQGLEGLTESPLTQSTLPQTGLTDRLPASGLLEALPHAGLTDSLPQTALTEGLPQGDLGALTQQDLGSLTQPEVSVARPDVADMARPEVGMITQPAVGKVKNLADRVNPDVTKVVDTDAPIPAAAKSIPAGATDQVGQQLEDSILGPAMMGVGPSLPVAGYAADKSINAGLPAADAALMHGTQQHLQTNSAETMDGVSTPLREVPYHL</sequence>